<evidence type="ECO:0000256" key="2">
    <source>
        <dbReference type="ARBA" id="ARBA00022692"/>
    </source>
</evidence>
<dbReference type="Pfam" id="PF00001">
    <property type="entry name" value="7tm_1"/>
    <property type="match status" value="1"/>
</dbReference>
<keyword evidence="7" id="KW-0807">Transducer</keyword>
<organism evidence="10 11">
    <name type="scientific">Ridgeia piscesae</name>
    <name type="common">Tubeworm</name>
    <dbReference type="NCBI Taxonomy" id="27915"/>
    <lineage>
        <taxon>Eukaryota</taxon>
        <taxon>Metazoa</taxon>
        <taxon>Spiralia</taxon>
        <taxon>Lophotrochozoa</taxon>
        <taxon>Annelida</taxon>
        <taxon>Polychaeta</taxon>
        <taxon>Sedentaria</taxon>
        <taxon>Canalipalpata</taxon>
        <taxon>Sabellida</taxon>
        <taxon>Siboglinidae</taxon>
        <taxon>Ridgeia</taxon>
    </lineage>
</organism>
<dbReference type="PRINTS" id="PR00237">
    <property type="entry name" value="GPCRRHODOPSN"/>
</dbReference>
<feature type="domain" description="G-protein coupled receptors family 1 profile" evidence="9">
    <location>
        <begin position="26"/>
        <end position="198"/>
    </location>
</feature>
<dbReference type="Gene3D" id="1.20.1070.10">
    <property type="entry name" value="Rhodopsin 7-helix transmembrane proteins"/>
    <property type="match status" value="1"/>
</dbReference>
<feature type="transmembrane region" description="Helical" evidence="8">
    <location>
        <begin position="47"/>
        <end position="65"/>
    </location>
</feature>
<dbReference type="InterPro" id="IPR000276">
    <property type="entry name" value="GPCR_Rhodpsn"/>
</dbReference>
<evidence type="ECO:0000256" key="4">
    <source>
        <dbReference type="ARBA" id="ARBA00023040"/>
    </source>
</evidence>
<dbReference type="GO" id="GO:0005886">
    <property type="term" value="C:plasma membrane"/>
    <property type="evidence" value="ECO:0007669"/>
    <property type="project" value="TreeGrafter"/>
</dbReference>
<dbReference type="SUPFAM" id="SSF81321">
    <property type="entry name" value="Family A G protein-coupled receptor-like"/>
    <property type="match status" value="1"/>
</dbReference>
<evidence type="ECO:0000256" key="6">
    <source>
        <dbReference type="ARBA" id="ARBA00023170"/>
    </source>
</evidence>
<keyword evidence="6" id="KW-0675">Receptor</keyword>
<feature type="transmembrane region" description="Helical" evidence="8">
    <location>
        <begin position="124"/>
        <end position="145"/>
    </location>
</feature>
<dbReference type="PANTHER" id="PTHR45695:SF9">
    <property type="entry name" value="LEUCOKININ RECEPTOR"/>
    <property type="match status" value="1"/>
</dbReference>
<evidence type="ECO:0000256" key="3">
    <source>
        <dbReference type="ARBA" id="ARBA00022989"/>
    </source>
</evidence>
<feature type="transmembrane region" description="Helical" evidence="8">
    <location>
        <begin position="12"/>
        <end position="35"/>
    </location>
</feature>
<evidence type="ECO:0000313" key="10">
    <source>
        <dbReference type="EMBL" id="KAK2159795.1"/>
    </source>
</evidence>
<feature type="transmembrane region" description="Helical" evidence="8">
    <location>
        <begin position="85"/>
        <end position="104"/>
    </location>
</feature>
<evidence type="ECO:0000256" key="5">
    <source>
        <dbReference type="ARBA" id="ARBA00023136"/>
    </source>
</evidence>
<dbReference type="InterPro" id="IPR017452">
    <property type="entry name" value="GPCR_Rhodpsn_7TM"/>
</dbReference>
<evidence type="ECO:0000259" key="9">
    <source>
        <dbReference type="PROSITE" id="PS50262"/>
    </source>
</evidence>
<accession>A0AAD9JX43</accession>
<comment type="subcellular location">
    <subcellularLocation>
        <location evidence="1">Membrane</location>
        <topology evidence="1">Multi-pass membrane protein</topology>
    </subcellularLocation>
</comment>
<proteinExistence type="predicted"/>
<comment type="caution">
    <text evidence="10">The sequence shown here is derived from an EMBL/GenBank/DDBJ whole genome shotgun (WGS) entry which is preliminary data.</text>
</comment>
<dbReference type="EMBL" id="JAODUO010001689">
    <property type="protein sequence ID" value="KAK2159795.1"/>
    <property type="molecule type" value="Genomic_DNA"/>
</dbReference>
<reference evidence="10" key="1">
    <citation type="journal article" date="2023" name="Mol. Biol. Evol.">
        <title>Third-Generation Sequencing Reveals the Adaptive Role of the Epigenome in Three Deep-Sea Polychaetes.</title>
        <authorList>
            <person name="Perez M."/>
            <person name="Aroh O."/>
            <person name="Sun Y."/>
            <person name="Lan Y."/>
            <person name="Juniper S.K."/>
            <person name="Young C.R."/>
            <person name="Angers B."/>
            <person name="Qian P.Y."/>
        </authorList>
    </citation>
    <scope>NUCLEOTIDE SEQUENCE</scope>
    <source>
        <strain evidence="10">R07B-5</strain>
    </source>
</reference>
<dbReference type="AlphaFoldDB" id="A0AAD9JX43"/>
<keyword evidence="3 8" id="KW-1133">Transmembrane helix</keyword>
<evidence type="ECO:0000256" key="7">
    <source>
        <dbReference type="ARBA" id="ARBA00023224"/>
    </source>
</evidence>
<dbReference type="PROSITE" id="PS50262">
    <property type="entry name" value="G_PROTEIN_RECEP_F1_2"/>
    <property type="match status" value="1"/>
</dbReference>
<evidence type="ECO:0000256" key="8">
    <source>
        <dbReference type="SAM" id="Phobius"/>
    </source>
</evidence>
<dbReference type="GO" id="GO:0004930">
    <property type="term" value="F:G protein-coupled receptor activity"/>
    <property type="evidence" value="ECO:0007669"/>
    <property type="project" value="UniProtKB-KW"/>
</dbReference>
<name>A0AAD9JX43_RIDPI</name>
<dbReference type="Proteomes" id="UP001209878">
    <property type="component" value="Unassembled WGS sequence"/>
</dbReference>
<evidence type="ECO:0000313" key="11">
    <source>
        <dbReference type="Proteomes" id="UP001209878"/>
    </source>
</evidence>
<keyword evidence="5 8" id="KW-0472">Membrane</keyword>
<sequence>MATLLTSTQKAFIAATSTWLVVSFAANVCIIVVIMRMKKMRTVTNMFLGNLALTDIILIAFAIPLQLHDVTHSNNYYESSTECRVVMSLPLLCITCSIYTMVALAEERYRAIVLQPPRLMTTRVAMTTLFFSWCAALVVCLTTFLQYNTRTAQHGNVTFNLCTNVMPYAFRLTHGVVVLCVSYIIPQVSCICNYCVQT</sequence>
<keyword evidence="11" id="KW-1185">Reference proteome</keyword>
<evidence type="ECO:0000256" key="1">
    <source>
        <dbReference type="ARBA" id="ARBA00004141"/>
    </source>
</evidence>
<protein>
    <recommendedName>
        <fullName evidence="9">G-protein coupled receptors family 1 profile domain-containing protein</fullName>
    </recommendedName>
</protein>
<feature type="transmembrane region" description="Helical" evidence="8">
    <location>
        <begin position="165"/>
        <end position="185"/>
    </location>
</feature>
<dbReference type="PANTHER" id="PTHR45695">
    <property type="entry name" value="LEUCOKININ RECEPTOR-RELATED"/>
    <property type="match status" value="1"/>
</dbReference>
<keyword evidence="4" id="KW-0297">G-protein coupled receptor</keyword>
<keyword evidence="2 8" id="KW-0812">Transmembrane</keyword>
<gene>
    <name evidence="10" type="ORF">NP493_1690g00000</name>
</gene>